<protein>
    <submittedName>
        <fullName evidence="1">Uncharacterized protein</fullName>
    </submittedName>
</protein>
<feature type="non-terminal residue" evidence="1">
    <location>
        <position position="78"/>
    </location>
</feature>
<organism evidence="1 2">
    <name type="scientific">Escherichia coli</name>
    <dbReference type="NCBI Taxonomy" id="562"/>
    <lineage>
        <taxon>Bacteria</taxon>
        <taxon>Pseudomonadati</taxon>
        <taxon>Pseudomonadota</taxon>
        <taxon>Gammaproteobacteria</taxon>
        <taxon>Enterobacterales</taxon>
        <taxon>Enterobacteriaceae</taxon>
        <taxon>Escherichia</taxon>
    </lineage>
</organism>
<evidence type="ECO:0000313" key="1">
    <source>
        <dbReference type="EMBL" id="MCV5626633.1"/>
    </source>
</evidence>
<reference evidence="1" key="1">
    <citation type="submission" date="2023-06" db="EMBL/GenBank/DDBJ databases">
        <title>Deciphering the underlying mechanisms mediating the transmission of blaNDM gene from human to animals in China.</title>
        <authorList>
            <person name="Chen K."/>
            <person name="Chen S."/>
        </authorList>
    </citation>
    <scope>NUCLEOTIDE SEQUENCE</scope>
    <source>
        <strain evidence="1">1199</strain>
    </source>
</reference>
<name>A0AAP3A5G8_ECOLX</name>
<comment type="caution">
    <text evidence="1">The sequence shown here is derived from an EMBL/GenBank/DDBJ whole genome shotgun (WGS) entry which is preliminary data.</text>
</comment>
<feature type="non-terminal residue" evidence="1">
    <location>
        <position position="1"/>
    </location>
</feature>
<dbReference type="EMBL" id="JAOVKC010001805">
    <property type="protein sequence ID" value="MCV5626633.1"/>
    <property type="molecule type" value="Genomic_DNA"/>
</dbReference>
<dbReference type="AlphaFoldDB" id="A0AAP3A5G8"/>
<dbReference type="Proteomes" id="UP001208624">
    <property type="component" value="Unassembled WGS sequence"/>
</dbReference>
<evidence type="ECO:0000313" key="2">
    <source>
        <dbReference type="Proteomes" id="UP001208624"/>
    </source>
</evidence>
<proteinExistence type="predicted"/>
<gene>
    <name evidence="1" type="ORF">OFN31_33950</name>
</gene>
<sequence length="78" mass="8356">DVGRIVRGEETQSGVPGWWTDLINGNANSYGSTLVARKAEAYQPTVSLQRQYATPVNVNAQVTVPSDMISVNVIPNGP</sequence>
<accession>A0AAP3A5G8</accession>